<dbReference type="PANTHER" id="PTHR22880:SF225">
    <property type="entry name" value="BROMODOMAIN-CONTAINING PROTEIN BET-1-RELATED"/>
    <property type="match status" value="1"/>
</dbReference>
<reference evidence="4 5" key="1">
    <citation type="submission" date="2024-04" db="EMBL/GenBank/DDBJ databases">
        <title>Tritrichomonas musculus Genome.</title>
        <authorList>
            <person name="Alves-Ferreira E."/>
            <person name="Grigg M."/>
            <person name="Lorenzi H."/>
            <person name="Galac M."/>
        </authorList>
    </citation>
    <scope>NUCLEOTIDE SEQUENCE [LARGE SCALE GENOMIC DNA]</scope>
    <source>
        <strain evidence="4 5">EAF2021</strain>
    </source>
</reference>
<dbReference type="EMBL" id="JAPFFF010000005">
    <property type="protein sequence ID" value="KAK8889096.1"/>
    <property type="molecule type" value="Genomic_DNA"/>
</dbReference>
<dbReference type="PRINTS" id="PR00503">
    <property type="entry name" value="BROMODOMAIN"/>
</dbReference>
<dbReference type="Proteomes" id="UP001470230">
    <property type="component" value="Unassembled WGS sequence"/>
</dbReference>
<organism evidence="4 5">
    <name type="scientific">Tritrichomonas musculus</name>
    <dbReference type="NCBI Taxonomy" id="1915356"/>
    <lineage>
        <taxon>Eukaryota</taxon>
        <taxon>Metamonada</taxon>
        <taxon>Parabasalia</taxon>
        <taxon>Tritrichomonadida</taxon>
        <taxon>Tritrichomonadidae</taxon>
        <taxon>Tritrichomonas</taxon>
    </lineage>
</organism>
<accession>A0ABR2KE07</accession>
<keyword evidence="5" id="KW-1185">Reference proteome</keyword>
<feature type="domain" description="Bromo" evidence="3">
    <location>
        <begin position="17"/>
        <end position="89"/>
    </location>
</feature>
<gene>
    <name evidence="4" type="ORF">M9Y10_033840</name>
</gene>
<dbReference type="PROSITE" id="PS50014">
    <property type="entry name" value="BROMODOMAIN_2"/>
    <property type="match status" value="1"/>
</dbReference>
<evidence type="ECO:0000313" key="4">
    <source>
        <dbReference type="EMBL" id="KAK8889096.1"/>
    </source>
</evidence>
<keyword evidence="1 2" id="KW-0103">Bromodomain</keyword>
<dbReference type="Gene3D" id="1.20.920.10">
    <property type="entry name" value="Bromodomain-like"/>
    <property type="match status" value="1"/>
</dbReference>
<dbReference type="PANTHER" id="PTHR22880">
    <property type="entry name" value="FALZ-RELATED BROMODOMAIN-CONTAINING PROTEINS"/>
    <property type="match status" value="1"/>
</dbReference>
<proteinExistence type="predicted"/>
<evidence type="ECO:0000259" key="3">
    <source>
        <dbReference type="PROSITE" id="PS50014"/>
    </source>
</evidence>
<dbReference type="CDD" id="cd04369">
    <property type="entry name" value="Bromodomain"/>
    <property type="match status" value="1"/>
</dbReference>
<name>A0ABR2KE07_9EUKA</name>
<dbReference type="InterPro" id="IPR036427">
    <property type="entry name" value="Bromodomain-like_sf"/>
</dbReference>
<evidence type="ECO:0000256" key="1">
    <source>
        <dbReference type="ARBA" id="ARBA00023117"/>
    </source>
</evidence>
<dbReference type="SUPFAM" id="SSF47370">
    <property type="entry name" value="Bromodomain"/>
    <property type="match status" value="1"/>
</dbReference>
<evidence type="ECO:0000313" key="5">
    <source>
        <dbReference type="Proteomes" id="UP001470230"/>
    </source>
</evidence>
<dbReference type="Pfam" id="PF00439">
    <property type="entry name" value="Bromodomain"/>
    <property type="match status" value="1"/>
</dbReference>
<sequence length="138" mass="16520">MFGVDREECIKLTKKMQNMPLCEPFLNPIDPIEDRCSDYLQVIKHPMDLQTVMHRLEINHYQKISSWVSDVELIWHNALLYNDEQSFIYLMALDMQLWFRRKISKMPKSPNEDWILNLRKITDHLNSVLDAPPLIKNH</sequence>
<comment type="caution">
    <text evidence="4">The sequence shown here is derived from an EMBL/GenBank/DDBJ whole genome shotgun (WGS) entry which is preliminary data.</text>
</comment>
<dbReference type="InterPro" id="IPR050935">
    <property type="entry name" value="Bromo_chromatin_reader"/>
</dbReference>
<dbReference type="InterPro" id="IPR001487">
    <property type="entry name" value="Bromodomain"/>
</dbReference>
<evidence type="ECO:0000256" key="2">
    <source>
        <dbReference type="PROSITE-ProRule" id="PRU00035"/>
    </source>
</evidence>
<dbReference type="SMART" id="SM00297">
    <property type="entry name" value="BROMO"/>
    <property type="match status" value="1"/>
</dbReference>
<protein>
    <recommendedName>
        <fullName evidence="3">Bromo domain-containing protein</fullName>
    </recommendedName>
</protein>